<dbReference type="RefSeq" id="WP_167197096.1">
    <property type="nucleotide sequence ID" value="NZ_JAAORB010000020.1"/>
</dbReference>
<evidence type="ECO:0000313" key="2">
    <source>
        <dbReference type="Proteomes" id="UP000639775"/>
    </source>
</evidence>
<organism evidence="1 2">
    <name type="scientific">Roseovarius gahaiensis</name>
    <dbReference type="NCBI Taxonomy" id="2716691"/>
    <lineage>
        <taxon>Bacteria</taxon>
        <taxon>Pseudomonadati</taxon>
        <taxon>Pseudomonadota</taxon>
        <taxon>Alphaproteobacteria</taxon>
        <taxon>Rhodobacterales</taxon>
        <taxon>Roseobacteraceae</taxon>
        <taxon>Roseovarius</taxon>
    </lineage>
</organism>
<gene>
    <name evidence="1" type="ORF">HAT86_10675</name>
</gene>
<evidence type="ECO:0000313" key="1">
    <source>
        <dbReference type="EMBL" id="NHQ74924.1"/>
    </source>
</evidence>
<reference evidence="1" key="1">
    <citation type="submission" date="2020-03" db="EMBL/GenBank/DDBJ databases">
        <title>Roseovarius gahaiensis sp. nov., isolated from Gahai Saline Lake, China.</title>
        <authorList>
            <person name="Sun X."/>
        </authorList>
    </citation>
    <scope>NUCLEOTIDE SEQUENCE</scope>
    <source>
        <strain evidence="1">GH877</strain>
    </source>
</reference>
<proteinExistence type="predicted"/>
<name>A0A967BEP9_9RHOB</name>
<keyword evidence="2" id="KW-1185">Reference proteome</keyword>
<protein>
    <submittedName>
        <fullName evidence="1">Uncharacterized protein</fullName>
    </submittedName>
</protein>
<sequence length="216" mass="22613">MLLDDDSIFYPDDDAWSIGTDGNSLWNHAAIRSSGVNTTDEMPDIYKQLANSLEAGSNAVGAGVRGDDPFEGMDRLDVLYIEGDLLSLQAIRQVNYAGDADQVELKATQAALTEGGEISVTTGANFLINIAELSDFGVDSAVYVEGEQYSDALMHQAGLIVSDPANQGLGGDGLASEAVAFLADGMIGEEKDETSAAPDNSDGMDANHDVMGGILT</sequence>
<accession>A0A967BEP9</accession>
<dbReference type="Proteomes" id="UP000639775">
    <property type="component" value="Unassembled WGS sequence"/>
</dbReference>
<dbReference type="AlphaFoldDB" id="A0A967BEP9"/>
<dbReference type="EMBL" id="JAAORB010000020">
    <property type="protein sequence ID" value="NHQ74924.1"/>
    <property type="molecule type" value="Genomic_DNA"/>
</dbReference>
<comment type="caution">
    <text evidence="1">The sequence shown here is derived from an EMBL/GenBank/DDBJ whole genome shotgun (WGS) entry which is preliminary data.</text>
</comment>